<sequence length="331" mass="35706">MAVTIYHENDANPELIQGKKVAIIGYGSQGHAHALNLKDSGADVRVGLREGSKSREAAEEAGLKVMGVAEAAEEADLIMILTPDETQAATYEAEIAPHLAPGDTLAFAHGFNIHYGYITPPADVDVVMIAPKGPGHMVRRVFTEGAGVPCLICVHQDASGQAKDVALSYAWGIGGARAGVIETTFKNETETDLFGEQAVLCGGVTALINAGFETLVEAGYPPEMAYFECFHEMKLIVDLMYEGGMAKMRNSISNTAEYGDYYAGPQVITDEARAAMRQVLARIQDGSFAREFMEDSANGQKWLLEQRAEHAEAPIEQVGEGIRSMFSFARR</sequence>
<feature type="binding site" evidence="11 12">
    <location>
        <position position="196"/>
    </location>
    <ligand>
        <name>Mg(2+)</name>
        <dbReference type="ChEBI" id="CHEBI:18420"/>
        <label>1</label>
    </ligand>
</feature>
<dbReference type="SUPFAM" id="SSF48179">
    <property type="entry name" value="6-phosphogluconate dehydrogenase C-terminal domain-like"/>
    <property type="match status" value="1"/>
</dbReference>
<dbReference type="GO" id="GO:0009099">
    <property type="term" value="P:L-valine biosynthetic process"/>
    <property type="evidence" value="ECO:0007669"/>
    <property type="project" value="UniProtKB-UniRule"/>
</dbReference>
<dbReference type="GO" id="GO:0050661">
    <property type="term" value="F:NADP binding"/>
    <property type="evidence" value="ECO:0007669"/>
    <property type="project" value="InterPro"/>
</dbReference>
<dbReference type="PROSITE" id="PS51851">
    <property type="entry name" value="KARI_C"/>
    <property type="match status" value="1"/>
</dbReference>
<name>A0A369M2P1_9ACTN</name>
<keyword evidence="7 11" id="KW-0521">NADP</keyword>
<dbReference type="UniPathway" id="UPA00049">
    <property type="reaction ID" value="UER00060"/>
</dbReference>
<comment type="caution">
    <text evidence="13">The sequence shown here is derived from an EMBL/GenBank/DDBJ whole genome shotgun (WGS) entry which is preliminary data.</text>
</comment>
<accession>A0A369M2P1</accession>
<evidence type="ECO:0000256" key="11">
    <source>
        <dbReference type="HAMAP-Rule" id="MF_00435"/>
    </source>
</evidence>
<evidence type="ECO:0000313" key="14">
    <source>
        <dbReference type="Proteomes" id="UP000254000"/>
    </source>
</evidence>
<dbReference type="InterPro" id="IPR013023">
    <property type="entry name" value="KARI"/>
</dbReference>
<evidence type="ECO:0000313" key="13">
    <source>
        <dbReference type="EMBL" id="RDB65684.1"/>
    </source>
</evidence>
<dbReference type="EC" id="1.1.1.86" evidence="11"/>
<feature type="binding site" evidence="11">
    <location>
        <position position="52"/>
    </location>
    <ligand>
        <name>NADP(+)</name>
        <dbReference type="ChEBI" id="CHEBI:58349"/>
    </ligand>
</feature>
<dbReference type="HAMAP" id="MF_00435">
    <property type="entry name" value="IlvC"/>
    <property type="match status" value="1"/>
</dbReference>
<dbReference type="Proteomes" id="UP000254000">
    <property type="component" value="Unassembled WGS sequence"/>
</dbReference>
<dbReference type="InterPro" id="IPR013116">
    <property type="entry name" value="KARI_N"/>
</dbReference>
<evidence type="ECO:0000256" key="2">
    <source>
        <dbReference type="ARBA" id="ARBA00004885"/>
    </source>
</evidence>
<dbReference type="PROSITE" id="PS51850">
    <property type="entry name" value="KARI_N"/>
    <property type="match status" value="1"/>
</dbReference>
<comment type="catalytic activity">
    <reaction evidence="11">
        <text>(2R,3R)-2,3-dihydroxy-3-methylpentanoate + NADP(+) = (S)-2-ethyl-2-hydroxy-3-oxobutanoate + NADPH + H(+)</text>
        <dbReference type="Rhea" id="RHEA:13493"/>
        <dbReference type="ChEBI" id="CHEBI:15378"/>
        <dbReference type="ChEBI" id="CHEBI:49256"/>
        <dbReference type="ChEBI" id="CHEBI:49258"/>
        <dbReference type="ChEBI" id="CHEBI:57783"/>
        <dbReference type="ChEBI" id="CHEBI:58349"/>
        <dbReference type="EC" id="1.1.1.86"/>
    </reaction>
</comment>
<dbReference type="NCBIfam" id="NF009940">
    <property type="entry name" value="PRK13403.1"/>
    <property type="match status" value="1"/>
</dbReference>
<organism evidence="13 14">
    <name type="scientific">Gordonibacter pamelaeae</name>
    <dbReference type="NCBI Taxonomy" id="471189"/>
    <lineage>
        <taxon>Bacteria</taxon>
        <taxon>Bacillati</taxon>
        <taxon>Actinomycetota</taxon>
        <taxon>Coriobacteriia</taxon>
        <taxon>Eggerthellales</taxon>
        <taxon>Eggerthellaceae</taxon>
        <taxon>Gordonibacter</taxon>
    </lineage>
</organism>
<comment type="catalytic activity">
    <reaction evidence="10 11">
        <text>(2R)-2,3-dihydroxy-3-methylbutanoate + NADP(+) = (2S)-2-acetolactate + NADPH + H(+)</text>
        <dbReference type="Rhea" id="RHEA:22068"/>
        <dbReference type="ChEBI" id="CHEBI:15378"/>
        <dbReference type="ChEBI" id="CHEBI:49072"/>
        <dbReference type="ChEBI" id="CHEBI:57783"/>
        <dbReference type="ChEBI" id="CHEBI:58349"/>
        <dbReference type="ChEBI" id="CHEBI:58476"/>
        <dbReference type="EC" id="1.1.1.86"/>
    </reaction>
</comment>
<feature type="binding site" evidence="11 12">
    <location>
        <position position="192"/>
    </location>
    <ligand>
        <name>Mg(2+)</name>
        <dbReference type="ChEBI" id="CHEBI:18420"/>
        <label>1</label>
    </ligand>
</feature>
<dbReference type="SUPFAM" id="SSF51735">
    <property type="entry name" value="NAD(P)-binding Rossmann-fold domains"/>
    <property type="match status" value="1"/>
</dbReference>
<comment type="cofactor">
    <cofactor evidence="11">
        <name>Mg(2+)</name>
        <dbReference type="ChEBI" id="CHEBI:18420"/>
    </cofactor>
    <text evidence="11">Binds 2 magnesium ions per subunit.</text>
</comment>
<evidence type="ECO:0000256" key="5">
    <source>
        <dbReference type="ARBA" id="ARBA00022723"/>
    </source>
</evidence>
<evidence type="ECO:0000256" key="12">
    <source>
        <dbReference type="PROSITE-ProRule" id="PRU01198"/>
    </source>
</evidence>
<comment type="similarity">
    <text evidence="3 11 12">Belongs to the ketol-acid reductoisomerase family.</text>
</comment>
<evidence type="ECO:0000256" key="8">
    <source>
        <dbReference type="ARBA" id="ARBA00023002"/>
    </source>
</evidence>
<dbReference type="NCBIfam" id="NF004017">
    <property type="entry name" value="PRK05479.1"/>
    <property type="match status" value="1"/>
</dbReference>
<dbReference type="PIRSF" id="PIRSF000116">
    <property type="entry name" value="IlvC_gammaproteo"/>
    <property type="match status" value="1"/>
</dbReference>
<dbReference type="InterPro" id="IPR014359">
    <property type="entry name" value="KARI_prok"/>
</dbReference>
<dbReference type="GO" id="GO:0000287">
    <property type="term" value="F:magnesium ion binding"/>
    <property type="evidence" value="ECO:0007669"/>
    <property type="project" value="UniProtKB-UniRule"/>
</dbReference>
<dbReference type="NCBIfam" id="TIGR00465">
    <property type="entry name" value="ilvC"/>
    <property type="match status" value="1"/>
</dbReference>
<evidence type="ECO:0000256" key="6">
    <source>
        <dbReference type="ARBA" id="ARBA00022842"/>
    </source>
</evidence>
<dbReference type="InterPro" id="IPR036291">
    <property type="entry name" value="NAD(P)-bd_dom_sf"/>
</dbReference>
<comment type="caution">
    <text evidence="11">Lacks conserved residue(s) required for the propagation of feature annotation.</text>
</comment>
<feature type="binding site" evidence="11 12">
    <location>
        <position position="228"/>
    </location>
    <ligand>
        <name>Mg(2+)</name>
        <dbReference type="ChEBI" id="CHEBI:18420"/>
        <label>2</label>
    </ligand>
</feature>
<gene>
    <name evidence="11" type="primary">ilvC</name>
    <name evidence="13" type="ORF">C1877_06105</name>
</gene>
<feature type="binding site" evidence="11 12">
    <location>
        <position position="232"/>
    </location>
    <ligand>
        <name>Mg(2+)</name>
        <dbReference type="ChEBI" id="CHEBI:18420"/>
        <label>2</label>
    </ligand>
</feature>
<evidence type="ECO:0000256" key="3">
    <source>
        <dbReference type="ARBA" id="ARBA00010318"/>
    </source>
</evidence>
<keyword evidence="5 11" id="KW-0479">Metal-binding</keyword>
<dbReference type="AlphaFoldDB" id="A0A369M2P1"/>
<dbReference type="Pfam" id="PF01450">
    <property type="entry name" value="KARI_C"/>
    <property type="match status" value="1"/>
</dbReference>
<dbReference type="Gene3D" id="3.40.50.720">
    <property type="entry name" value="NAD(P)-binding Rossmann-like Domain"/>
    <property type="match status" value="1"/>
</dbReference>
<dbReference type="InterPro" id="IPR008927">
    <property type="entry name" value="6-PGluconate_DH-like_C_sf"/>
</dbReference>
<dbReference type="PANTHER" id="PTHR21371">
    <property type="entry name" value="KETOL-ACID REDUCTOISOMERASE, MITOCHONDRIAL"/>
    <property type="match status" value="1"/>
</dbReference>
<keyword evidence="4 11" id="KW-0028">Amino-acid biosynthesis</keyword>
<feature type="binding site" evidence="11">
    <location>
        <begin position="26"/>
        <end position="29"/>
    </location>
    <ligand>
        <name>NADP(+)</name>
        <dbReference type="ChEBI" id="CHEBI:58349"/>
    </ligand>
</feature>
<evidence type="ECO:0000256" key="9">
    <source>
        <dbReference type="ARBA" id="ARBA00023304"/>
    </source>
</evidence>
<proteinExistence type="inferred from homology"/>
<dbReference type="GO" id="GO:0004455">
    <property type="term" value="F:ketol-acid reductoisomerase activity"/>
    <property type="evidence" value="ECO:0007669"/>
    <property type="project" value="UniProtKB-UniRule"/>
</dbReference>
<dbReference type="InterPro" id="IPR000506">
    <property type="entry name" value="KARI_C"/>
</dbReference>
<feature type="binding site" evidence="11">
    <location>
        <position position="49"/>
    </location>
    <ligand>
        <name>NADP(+)</name>
        <dbReference type="ChEBI" id="CHEBI:58349"/>
    </ligand>
</feature>
<dbReference type="GeneID" id="78359278"/>
<keyword evidence="14" id="KW-1185">Reference proteome</keyword>
<dbReference type="PANTHER" id="PTHR21371:SF1">
    <property type="entry name" value="KETOL-ACID REDUCTOISOMERASE, MITOCHONDRIAL"/>
    <property type="match status" value="1"/>
</dbReference>
<dbReference type="GO" id="GO:0009097">
    <property type="term" value="P:isoleucine biosynthetic process"/>
    <property type="evidence" value="ECO:0007669"/>
    <property type="project" value="UniProtKB-UniRule"/>
</dbReference>
<reference evidence="13 14" key="1">
    <citation type="journal article" date="2018" name="Elife">
        <title>Discovery and characterization of a prevalent human gut bacterial enzyme sufficient for the inactivation of a family of plant toxins.</title>
        <authorList>
            <person name="Koppel N."/>
            <person name="Bisanz J.E."/>
            <person name="Pandelia M.E."/>
            <person name="Turnbaugh P.J."/>
            <person name="Balskus E.P."/>
        </authorList>
    </citation>
    <scope>NUCLEOTIDE SEQUENCE [LARGE SCALE GENOMIC DNA]</scope>
    <source>
        <strain evidence="13 14">3C</strain>
    </source>
</reference>
<dbReference type="Pfam" id="PF07991">
    <property type="entry name" value="KARI_N"/>
    <property type="match status" value="1"/>
</dbReference>
<dbReference type="OrthoDB" id="9804088at2"/>
<comment type="pathway">
    <text evidence="2 11">Amino-acid biosynthesis; L-isoleucine biosynthesis; L-isoleucine from 2-oxobutanoate: step 2/4.</text>
</comment>
<dbReference type="RefSeq" id="WP_114568681.1">
    <property type="nucleotide sequence ID" value="NZ_CABMMS010000003.1"/>
</dbReference>
<dbReference type="EMBL" id="PPTS01000003">
    <property type="protein sequence ID" value="RDB65684.1"/>
    <property type="molecule type" value="Genomic_DNA"/>
</dbReference>
<evidence type="ECO:0000256" key="1">
    <source>
        <dbReference type="ARBA" id="ARBA00004864"/>
    </source>
</evidence>
<evidence type="ECO:0000256" key="7">
    <source>
        <dbReference type="ARBA" id="ARBA00022857"/>
    </source>
</evidence>
<feature type="active site" evidence="11">
    <location>
        <position position="109"/>
    </location>
</feature>
<comment type="function">
    <text evidence="11">Involved in the biosynthesis of branched-chain amino acids (BCAA). Catalyzes an alkyl-migration followed by a ketol-acid reduction of (S)-2-acetolactate (S2AL) to yield (R)-2,3-dihydroxy-isovalerate. In the isomerase reaction, S2AL is rearranged via a Mg-dependent methyl migration to produce 3-hydroxy-3-methyl-2-ketobutyrate (HMKB). In the reductase reaction, this 2-ketoacid undergoes a metal-dependent reduction by NADPH to yield (R)-2,3-dihydroxy-isovalerate.</text>
</comment>
<feature type="binding site" evidence="11 12">
    <location>
        <position position="192"/>
    </location>
    <ligand>
        <name>Mg(2+)</name>
        <dbReference type="ChEBI" id="CHEBI:18420"/>
        <label>2</label>
    </ligand>
</feature>
<protein>
    <recommendedName>
        <fullName evidence="11">Ketol-acid reductoisomerase (NADP(+))</fullName>
        <shortName evidence="11">KARI</shortName>
        <ecNumber evidence="11">1.1.1.86</ecNumber>
    </recommendedName>
    <alternativeName>
        <fullName evidence="11">Acetohydroxy-acid isomeroreductase</fullName>
        <shortName evidence="11">AHIR</shortName>
    </alternativeName>
    <alternativeName>
        <fullName evidence="11">Alpha-keto-beta-hydroxylacyl reductoisomerase</fullName>
    </alternativeName>
</protein>
<keyword evidence="6 11" id="KW-0460">Magnesium</keyword>
<dbReference type="GO" id="GO:0016853">
    <property type="term" value="F:isomerase activity"/>
    <property type="evidence" value="ECO:0007669"/>
    <property type="project" value="UniProtKB-KW"/>
</dbReference>
<feature type="binding site" evidence="11">
    <location>
        <position position="54"/>
    </location>
    <ligand>
        <name>NADP(+)</name>
        <dbReference type="ChEBI" id="CHEBI:58349"/>
    </ligand>
</feature>
<evidence type="ECO:0000256" key="10">
    <source>
        <dbReference type="ARBA" id="ARBA00049021"/>
    </source>
</evidence>
<dbReference type="Gene3D" id="6.10.240.10">
    <property type="match status" value="1"/>
</dbReference>
<dbReference type="GO" id="GO:0005829">
    <property type="term" value="C:cytosol"/>
    <property type="evidence" value="ECO:0007669"/>
    <property type="project" value="TreeGrafter"/>
</dbReference>
<feature type="binding site" evidence="11 12">
    <location>
        <position position="253"/>
    </location>
    <ligand>
        <name>substrate</name>
    </ligand>
</feature>
<feature type="binding site" evidence="11">
    <location>
        <position position="135"/>
    </location>
    <ligand>
        <name>NADP(+)</name>
        <dbReference type="ChEBI" id="CHEBI:58349"/>
    </ligand>
</feature>
<keyword evidence="8 11" id="KW-0560">Oxidoreductase</keyword>
<evidence type="ECO:0000256" key="4">
    <source>
        <dbReference type="ARBA" id="ARBA00022605"/>
    </source>
</evidence>
<dbReference type="FunFam" id="3.40.50.720:FF:000023">
    <property type="entry name" value="Ketol-acid reductoisomerase (NADP(+))"/>
    <property type="match status" value="1"/>
</dbReference>
<keyword evidence="9 11" id="KW-0100">Branched-chain amino acid biosynthesis</keyword>
<dbReference type="UniPathway" id="UPA00047">
    <property type="reaction ID" value="UER00056"/>
</dbReference>
<comment type="pathway">
    <text evidence="1 11">Amino-acid biosynthesis; L-valine biosynthesis; L-valine from pyruvate: step 2/4.</text>
</comment>